<evidence type="ECO:0000313" key="3">
    <source>
        <dbReference type="EMBL" id="GAA4997819.1"/>
    </source>
</evidence>
<keyword evidence="4" id="KW-1185">Reference proteome</keyword>
<reference evidence="4" key="1">
    <citation type="journal article" date="2019" name="Int. J. Syst. Evol. Microbiol.">
        <title>The Global Catalogue of Microorganisms (GCM) 10K type strain sequencing project: providing services to taxonomists for standard genome sequencing and annotation.</title>
        <authorList>
            <consortium name="The Broad Institute Genomics Platform"/>
            <consortium name="The Broad Institute Genome Sequencing Center for Infectious Disease"/>
            <person name="Wu L."/>
            <person name="Ma J."/>
        </authorList>
    </citation>
    <scope>NUCLEOTIDE SEQUENCE [LARGE SCALE GENOMIC DNA]</scope>
    <source>
        <strain evidence="4">JCM 17986</strain>
    </source>
</reference>
<dbReference type="EMBL" id="BAABHS010000073">
    <property type="protein sequence ID" value="GAA4997819.1"/>
    <property type="molecule type" value="Genomic_DNA"/>
</dbReference>
<keyword evidence="2" id="KW-0472">Membrane</keyword>
<proteinExistence type="predicted"/>
<gene>
    <name evidence="3" type="ORF">GCM10023205_84310</name>
</gene>
<dbReference type="Proteomes" id="UP001500466">
    <property type="component" value="Unassembled WGS sequence"/>
</dbReference>
<name>A0ABP9IIQ4_9ACTN</name>
<evidence type="ECO:0008006" key="5">
    <source>
        <dbReference type="Google" id="ProtNLM"/>
    </source>
</evidence>
<feature type="transmembrane region" description="Helical" evidence="2">
    <location>
        <begin position="72"/>
        <end position="93"/>
    </location>
</feature>
<evidence type="ECO:0000256" key="1">
    <source>
        <dbReference type="SAM" id="MobiDB-lite"/>
    </source>
</evidence>
<protein>
    <recommendedName>
        <fullName evidence="5">DUF4229 domain-containing protein</fullName>
    </recommendedName>
</protein>
<comment type="caution">
    <text evidence="3">The sequence shown here is derived from an EMBL/GenBank/DDBJ whole genome shotgun (WGS) entry which is preliminary data.</text>
</comment>
<organism evidence="3 4">
    <name type="scientific">Yinghuangia aomiensis</name>
    <dbReference type="NCBI Taxonomy" id="676205"/>
    <lineage>
        <taxon>Bacteria</taxon>
        <taxon>Bacillati</taxon>
        <taxon>Actinomycetota</taxon>
        <taxon>Actinomycetes</taxon>
        <taxon>Kitasatosporales</taxon>
        <taxon>Streptomycetaceae</taxon>
        <taxon>Yinghuangia</taxon>
    </lineage>
</organism>
<sequence>MSESHSASDNPTENPVPAAADQPGALDARDPAAPRGGHPALRYTLLRIGLFAVVSGLVWVLARYGLKLTGDGAGIFVVGVSLAVSGLLSYFLLNSQRDAMSAALVERVERAKARLDEGASAEDELIPDITHATRPKNAM</sequence>
<feature type="compositionally biased region" description="Polar residues" evidence="1">
    <location>
        <begin position="1"/>
        <end position="13"/>
    </location>
</feature>
<feature type="region of interest" description="Disordered" evidence="1">
    <location>
        <begin position="1"/>
        <end position="33"/>
    </location>
</feature>
<evidence type="ECO:0000256" key="2">
    <source>
        <dbReference type="SAM" id="Phobius"/>
    </source>
</evidence>
<dbReference type="InterPro" id="IPR025323">
    <property type="entry name" value="DUF4229"/>
</dbReference>
<evidence type="ECO:0000313" key="4">
    <source>
        <dbReference type="Proteomes" id="UP001500466"/>
    </source>
</evidence>
<keyword evidence="2" id="KW-1133">Transmembrane helix</keyword>
<feature type="transmembrane region" description="Helical" evidence="2">
    <location>
        <begin position="45"/>
        <end position="66"/>
    </location>
</feature>
<accession>A0ABP9IIQ4</accession>
<keyword evidence="2" id="KW-0812">Transmembrane</keyword>
<dbReference type="Pfam" id="PF14012">
    <property type="entry name" value="DUF4229"/>
    <property type="match status" value="1"/>
</dbReference>
<dbReference type="RefSeq" id="WP_345681207.1">
    <property type="nucleotide sequence ID" value="NZ_BAABHS010000073.1"/>
</dbReference>